<comment type="caution">
    <text evidence="5">The sequence shown here is derived from an EMBL/GenBank/DDBJ whole genome shotgun (WGS) entry which is preliminary data.</text>
</comment>
<dbReference type="PANTHER" id="PTHR42723">
    <property type="entry name" value="CHLOROPHYLL SYNTHASE"/>
    <property type="match status" value="1"/>
</dbReference>
<proteinExistence type="predicted"/>
<keyword evidence="6" id="KW-1185">Reference proteome</keyword>
<comment type="subcellular location">
    <subcellularLocation>
        <location evidence="1">Membrane</location>
        <topology evidence="1">Multi-pass membrane protein</topology>
    </subcellularLocation>
</comment>
<dbReference type="Proteomes" id="UP001501095">
    <property type="component" value="Unassembled WGS sequence"/>
</dbReference>
<dbReference type="EMBL" id="BAAATM010000003">
    <property type="protein sequence ID" value="GAA2519969.1"/>
    <property type="molecule type" value="Genomic_DNA"/>
</dbReference>
<protein>
    <submittedName>
        <fullName evidence="5">UbiA family prenyltransferase</fullName>
    </submittedName>
</protein>
<evidence type="ECO:0000256" key="2">
    <source>
        <dbReference type="ARBA" id="ARBA00022692"/>
    </source>
</evidence>
<dbReference type="CDD" id="cd13964">
    <property type="entry name" value="PT_UbiA_1"/>
    <property type="match status" value="1"/>
</dbReference>
<dbReference type="InterPro" id="IPR050475">
    <property type="entry name" value="Prenyltransferase_related"/>
</dbReference>
<dbReference type="NCBIfam" id="NF045897">
    <property type="entry name" value="SCO3242_trans"/>
    <property type="match status" value="1"/>
</dbReference>
<dbReference type="Gene3D" id="1.10.357.140">
    <property type="entry name" value="UbiA prenyltransferase"/>
    <property type="match status" value="1"/>
</dbReference>
<keyword evidence="4" id="KW-0472">Membrane</keyword>
<accession>A0ABN3NEW0</accession>
<evidence type="ECO:0000313" key="6">
    <source>
        <dbReference type="Proteomes" id="UP001501095"/>
    </source>
</evidence>
<dbReference type="RefSeq" id="WP_344534542.1">
    <property type="nucleotide sequence ID" value="NZ_BAAATM010000003.1"/>
</dbReference>
<dbReference type="PANTHER" id="PTHR42723:SF1">
    <property type="entry name" value="CHLOROPHYLL SYNTHASE, CHLOROPLASTIC"/>
    <property type="match status" value="1"/>
</dbReference>
<name>A0ABN3NEW0_9ACTN</name>
<evidence type="ECO:0000256" key="3">
    <source>
        <dbReference type="ARBA" id="ARBA00022989"/>
    </source>
</evidence>
<evidence type="ECO:0000256" key="1">
    <source>
        <dbReference type="ARBA" id="ARBA00004141"/>
    </source>
</evidence>
<dbReference type="Pfam" id="PF01040">
    <property type="entry name" value="UbiA"/>
    <property type="match status" value="1"/>
</dbReference>
<gene>
    <name evidence="5" type="ORF">GCM10010423_10420</name>
</gene>
<dbReference type="InterPro" id="IPR000537">
    <property type="entry name" value="UbiA_prenyltransferase"/>
</dbReference>
<sequence length="289" mass="28563">MPPSVRDLASLVRAPAALSVPGDVLAGAAAAGRPLRPATLGTVASSVCLYWAGMALNDYADRHLDAVERPERPIPSGRISPAAALTTAGTLTGAGLGLALLAQGRRGLLTALPLAGTVWAYDLALKPTRAAAGAMAAARALDVLAGAGPGGLRRALPTAAVIGLHTGLLTRLSRYEVHGAPRAVPLTSLAGGLAVGAAAVARGRGARPADRVTAAVCAAVHTVAGVRAHAAAARTPSSLRVRQAVVTGIHGLVPLQGALTAAAGRGALGALIAAGLPPARRLSRKVSPT</sequence>
<keyword evidence="3" id="KW-1133">Transmembrane helix</keyword>
<evidence type="ECO:0000256" key="4">
    <source>
        <dbReference type="ARBA" id="ARBA00023136"/>
    </source>
</evidence>
<dbReference type="InterPro" id="IPR044878">
    <property type="entry name" value="UbiA_sf"/>
</dbReference>
<organism evidence="5 6">
    <name type="scientific">Streptomyces levis</name>
    <dbReference type="NCBI Taxonomy" id="285566"/>
    <lineage>
        <taxon>Bacteria</taxon>
        <taxon>Bacillati</taxon>
        <taxon>Actinomycetota</taxon>
        <taxon>Actinomycetes</taxon>
        <taxon>Kitasatosporales</taxon>
        <taxon>Streptomycetaceae</taxon>
        <taxon>Streptomyces</taxon>
    </lineage>
</organism>
<keyword evidence="2" id="KW-0812">Transmembrane</keyword>
<reference evidence="5 6" key="1">
    <citation type="journal article" date="2019" name="Int. J. Syst. Evol. Microbiol.">
        <title>The Global Catalogue of Microorganisms (GCM) 10K type strain sequencing project: providing services to taxonomists for standard genome sequencing and annotation.</title>
        <authorList>
            <consortium name="The Broad Institute Genomics Platform"/>
            <consortium name="The Broad Institute Genome Sequencing Center for Infectious Disease"/>
            <person name="Wu L."/>
            <person name="Ma J."/>
        </authorList>
    </citation>
    <scope>NUCLEOTIDE SEQUENCE [LARGE SCALE GENOMIC DNA]</scope>
    <source>
        <strain evidence="5 6">JCM 6924</strain>
    </source>
</reference>
<evidence type="ECO:0000313" key="5">
    <source>
        <dbReference type="EMBL" id="GAA2519969.1"/>
    </source>
</evidence>